<feature type="domain" description="EF-hand" evidence="4">
    <location>
        <begin position="46"/>
        <end position="77"/>
    </location>
</feature>
<dbReference type="CDD" id="cd00051">
    <property type="entry name" value="EFh"/>
    <property type="match status" value="2"/>
</dbReference>
<dbReference type="InterPro" id="IPR018247">
    <property type="entry name" value="EF_Hand_1_Ca_BS"/>
</dbReference>
<reference evidence="5" key="1">
    <citation type="journal article" date="2020" name="Fungal Divers.">
        <title>Resolving the Mortierellaceae phylogeny through synthesis of multi-gene phylogenetics and phylogenomics.</title>
        <authorList>
            <person name="Vandepol N."/>
            <person name="Liber J."/>
            <person name="Desiro A."/>
            <person name="Na H."/>
            <person name="Kennedy M."/>
            <person name="Barry K."/>
            <person name="Grigoriev I.V."/>
            <person name="Miller A.N."/>
            <person name="O'Donnell K."/>
            <person name="Stajich J.E."/>
            <person name="Bonito G."/>
        </authorList>
    </citation>
    <scope>NUCLEOTIDE SEQUENCE</scope>
    <source>
        <strain evidence="5">KOD1015</strain>
    </source>
</reference>
<evidence type="ECO:0000256" key="3">
    <source>
        <dbReference type="SAM" id="MobiDB-lite"/>
    </source>
</evidence>
<organism evidence="5 6">
    <name type="scientific">Lunasporangiospora selenospora</name>
    <dbReference type="NCBI Taxonomy" id="979761"/>
    <lineage>
        <taxon>Eukaryota</taxon>
        <taxon>Fungi</taxon>
        <taxon>Fungi incertae sedis</taxon>
        <taxon>Mucoromycota</taxon>
        <taxon>Mortierellomycotina</taxon>
        <taxon>Mortierellomycetes</taxon>
        <taxon>Mortierellales</taxon>
        <taxon>Mortierellaceae</taxon>
        <taxon>Lunasporangiospora</taxon>
    </lineage>
</organism>
<dbReference type="PROSITE" id="PS50222">
    <property type="entry name" value="EF_HAND_2"/>
    <property type="match status" value="4"/>
</dbReference>
<gene>
    <name evidence="5" type="ORF">BGW38_007587</name>
</gene>
<proteinExistence type="predicted"/>
<dbReference type="Gene3D" id="1.10.238.10">
    <property type="entry name" value="EF-hand"/>
    <property type="match status" value="2"/>
</dbReference>
<accession>A0A9P6KAA2</accession>
<keyword evidence="2" id="KW-0106">Calcium</keyword>
<sequence>MIYSETQLVSIRQQFNTIDKDGDGFVTEAEFTEALKDDSRDPVEYDLQKFFSSADQNKDGKITFSEFTEACSKLGLHTSASESGIPFEKDASQTNKIFNKFDANKDGFITGDELQQALKNQGDSMSKEEIDDMIKSADKDGDNRVNRDEFSRMI</sequence>
<dbReference type="Proteomes" id="UP000780801">
    <property type="component" value="Unassembled WGS sequence"/>
</dbReference>
<keyword evidence="6" id="KW-1185">Reference proteome</keyword>
<evidence type="ECO:0000259" key="4">
    <source>
        <dbReference type="PROSITE" id="PS50222"/>
    </source>
</evidence>
<dbReference type="EMBL" id="JAABOA010005013">
    <property type="protein sequence ID" value="KAF9577302.1"/>
    <property type="molecule type" value="Genomic_DNA"/>
</dbReference>
<dbReference type="PROSITE" id="PS00018">
    <property type="entry name" value="EF_HAND_1"/>
    <property type="match status" value="4"/>
</dbReference>
<dbReference type="InterPro" id="IPR050145">
    <property type="entry name" value="Centrin_CML-like"/>
</dbReference>
<name>A0A9P6KAA2_9FUNG</name>
<feature type="domain" description="EF-hand" evidence="4">
    <location>
        <begin position="89"/>
        <end position="124"/>
    </location>
</feature>
<evidence type="ECO:0000256" key="1">
    <source>
        <dbReference type="ARBA" id="ARBA00022737"/>
    </source>
</evidence>
<dbReference type="InterPro" id="IPR011992">
    <property type="entry name" value="EF-hand-dom_pair"/>
</dbReference>
<dbReference type="PANTHER" id="PTHR23050">
    <property type="entry name" value="CALCIUM BINDING PROTEIN"/>
    <property type="match status" value="1"/>
</dbReference>
<evidence type="ECO:0000256" key="2">
    <source>
        <dbReference type="ARBA" id="ARBA00022837"/>
    </source>
</evidence>
<dbReference type="InterPro" id="IPR002048">
    <property type="entry name" value="EF_hand_dom"/>
</dbReference>
<comment type="caution">
    <text evidence="5">The sequence shown here is derived from an EMBL/GenBank/DDBJ whole genome shotgun (WGS) entry which is preliminary data.</text>
</comment>
<dbReference type="FunFam" id="1.10.238.10:FF:000001">
    <property type="entry name" value="Calmodulin 1"/>
    <property type="match status" value="1"/>
</dbReference>
<evidence type="ECO:0000313" key="6">
    <source>
        <dbReference type="Proteomes" id="UP000780801"/>
    </source>
</evidence>
<feature type="domain" description="EF-hand" evidence="4">
    <location>
        <begin position="6"/>
        <end position="41"/>
    </location>
</feature>
<dbReference type="Pfam" id="PF13499">
    <property type="entry name" value="EF-hand_7"/>
    <property type="match status" value="2"/>
</dbReference>
<feature type="region of interest" description="Disordered" evidence="3">
    <location>
        <begin position="119"/>
        <end position="154"/>
    </location>
</feature>
<dbReference type="SMART" id="SM00054">
    <property type="entry name" value="EFh"/>
    <property type="match status" value="4"/>
</dbReference>
<dbReference type="GO" id="GO:0005509">
    <property type="term" value="F:calcium ion binding"/>
    <property type="evidence" value="ECO:0007669"/>
    <property type="project" value="InterPro"/>
</dbReference>
<feature type="compositionally biased region" description="Basic and acidic residues" evidence="3">
    <location>
        <begin position="125"/>
        <end position="154"/>
    </location>
</feature>
<keyword evidence="1" id="KW-0677">Repeat</keyword>
<dbReference type="SUPFAM" id="SSF47473">
    <property type="entry name" value="EF-hand"/>
    <property type="match status" value="1"/>
</dbReference>
<dbReference type="AlphaFoldDB" id="A0A9P6KAA2"/>
<feature type="domain" description="EF-hand" evidence="4">
    <location>
        <begin position="125"/>
        <end position="154"/>
    </location>
</feature>
<protein>
    <recommendedName>
        <fullName evidence="4">EF-hand domain-containing protein</fullName>
    </recommendedName>
</protein>
<dbReference type="OrthoDB" id="26525at2759"/>
<evidence type="ECO:0000313" key="5">
    <source>
        <dbReference type="EMBL" id="KAF9577302.1"/>
    </source>
</evidence>